<protein>
    <submittedName>
        <fullName evidence="1">Phage tail X</fullName>
    </submittedName>
</protein>
<dbReference type="OrthoDB" id="21776at10239"/>
<dbReference type="RefSeq" id="YP_001039844.1">
    <property type="nucleotide sequence ID" value="NC_009016.1"/>
</dbReference>
<dbReference type="GeneID" id="5076239"/>
<keyword evidence="2" id="KW-1185">Reference proteome</keyword>
<dbReference type="EMBL" id="EF057797">
    <property type="protein sequence ID" value="ABM73398.1"/>
    <property type="molecule type" value="Genomic_DNA"/>
</dbReference>
<proteinExistence type="predicted"/>
<evidence type="ECO:0000313" key="2">
    <source>
        <dbReference type="Proteomes" id="UP000008090"/>
    </source>
</evidence>
<dbReference type="Proteomes" id="UP000008090">
    <property type="component" value="Segment"/>
</dbReference>
<name>A2I2Y3_9CAUD</name>
<dbReference type="InterPro" id="IPR008861">
    <property type="entry name" value="GpX-like"/>
</dbReference>
<dbReference type="Pfam" id="PF05489">
    <property type="entry name" value="Phage_tail_X"/>
    <property type="match status" value="1"/>
</dbReference>
<dbReference type="KEGG" id="vg:5076239"/>
<sequence length="77" mass="8411">MCHWRSLSVKSVKTRAGDTVGLLLFKHLGRDDDEAEQALFDINSGLAKHGPVLPAGIDVIIPDLAPPPVRKVVRAWD</sequence>
<accession>A2I2Y3</accession>
<reference evidence="1 2" key="1">
    <citation type="journal article" date="2009" name="Appl. Environ. Microbiol.">
        <title>Characterization of a new plasmid-like prophage in a pandemic Vibrio parahaemolyticus O3:K6 strain.</title>
        <authorList>
            <person name="Lan S.F."/>
            <person name="Huang C.H."/>
            <person name="Chang C.H."/>
            <person name="Liao W.C."/>
            <person name="Lin I.H."/>
            <person name="Jian W.N."/>
            <person name="Wu Y.G."/>
            <person name="Chen S.Y."/>
            <person name="Wong H.C."/>
        </authorList>
    </citation>
    <scope>NUCLEOTIDE SEQUENCE [LARGE SCALE GENOMIC DNA]</scope>
</reference>
<organism evidence="1 2">
    <name type="scientific">Vibrio phage VP882</name>
    <dbReference type="NCBI Taxonomy" id="2913982"/>
    <lineage>
        <taxon>Viruses</taxon>
        <taxon>Duplodnaviria</taxon>
        <taxon>Heunggongvirae</taxon>
        <taxon>Uroviricota</taxon>
        <taxon>Caudoviricetes</taxon>
        <taxon>Hapunavirus</taxon>
        <taxon>Hapunavirus VP882</taxon>
    </lineage>
</organism>
<evidence type="ECO:0000313" key="1">
    <source>
        <dbReference type="EMBL" id="ABM73398.1"/>
    </source>
</evidence>